<dbReference type="Gene3D" id="3.40.630.90">
    <property type="match status" value="1"/>
</dbReference>
<reference evidence="2" key="1">
    <citation type="journal article" date="2014" name="Int. J. Syst. Evol. Microbiol.">
        <title>Complete genome sequence of Corynebacterium casei LMG S-19264T (=DSM 44701T), isolated from a smear-ripened cheese.</title>
        <authorList>
            <consortium name="US DOE Joint Genome Institute (JGI-PGF)"/>
            <person name="Walter F."/>
            <person name="Albersmeier A."/>
            <person name="Kalinowski J."/>
            <person name="Ruckert C."/>
        </authorList>
    </citation>
    <scope>NUCLEOTIDE SEQUENCE</scope>
    <source>
        <strain evidence="2">CGMCC 1.15179</strain>
    </source>
</reference>
<sequence length="79" mass="8432">MMRDGSGILTGFSLAIPQPESTGFGPVVAPDPGTAAHLISHLSQEIPPPYRLNVPSRQETLLHKLSHMGFSHANPEPPP</sequence>
<comment type="caution">
    <text evidence="2">The sequence shown here is derived from an EMBL/GenBank/DDBJ whole genome shotgun (WGS) entry which is preliminary data.</text>
</comment>
<name>A0A8J2VCH8_9BACL</name>
<evidence type="ECO:0000259" key="1">
    <source>
        <dbReference type="Pfam" id="PF18014"/>
    </source>
</evidence>
<accession>A0A8J2VCH8</accession>
<gene>
    <name evidence="2" type="ORF">GCM10011571_06120</name>
</gene>
<dbReference type="AlphaFoldDB" id="A0A8J2VCH8"/>
<reference evidence="2" key="2">
    <citation type="submission" date="2020-09" db="EMBL/GenBank/DDBJ databases">
        <authorList>
            <person name="Sun Q."/>
            <person name="Zhou Y."/>
        </authorList>
    </citation>
    <scope>NUCLEOTIDE SEQUENCE</scope>
    <source>
        <strain evidence="2">CGMCC 1.15179</strain>
    </source>
</reference>
<evidence type="ECO:0000313" key="2">
    <source>
        <dbReference type="EMBL" id="GGE07660.1"/>
    </source>
</evidence>
<dbReference type="InterPro" id="IPR041496">
    <property type="entry name" value="YitH/HolE_GNAT"/>
</dbReference>
<protein>
    <recommendedName>
        <fullName evidence="1">YitH/HolE acetyltransferase (GNAT) domain-containing protein</fullName>
    </recommendedName>
</protein>
<feature type="domain" description="YitH/HolE acetyltransferase (GNAT)" evidence="1">
    <location>
        <begin position="3"/>
        <end position="73"/>
    </location>
</feature>
<evidence type="ECO:0000313" key="3">
    <source>
        <dbReference type="Proteomes" id="UP000625210"/>
    </source>
</evidence>
<dbReference type="Proteomes" id="UP000625210">
    <property type="component" value="Unassembled WGS sequence"/>
</dbReference>
<keyword evidence="3" id="KW-1185">Reference proteome</keyword>
<dbReference type="EMBL" id="BMHQ01000002">
    <property type="protein sequence ID" value="GGE07660.1"/>
    <property type="molecule type" value="Genomic_DNA"/>
</dbReference>
<organism evidence="2 3">
    <name type="scientific">Marinithermofilum abyssi</name>
    <dbReference type="NCBI Taxonomy" id="1571185"/>
    <lineage>
        <taxon>Bacteria</taxon>
        <taxon>Bacillati</taxon>
        <taxon>Bacillota</taxon>
        <taxon>Bacilli</taxon>
        <taxon>Bacillales</taxon>
        <taxon>Thermoactinomycetaceae</taxon>
        <taxon>Marinithermofilum</taxon>
    </lineage>
</organism>
<proteinExistence type="predicted"/>
<dbReference type="Pfam" id="PF18014">
    <property type="entry name" value="Acetyltransf_18"/>
    <property type="match status" value="1"/>
</dbReference>